<keyword evidence="6" id="KW-0227">DNA damage</keyword>
<evidence type="ECO:0000256" key="1">
    <source>
        <dbReference type="ARBA" id="ARBA00001936"/>
    </source>
</evidence>
<evidence type="ECO:0000259" key="12">
    <source>
        <dbReference type="Pfam" id="PF03372"/>
    </source>
</evidence>
<keyword evidence="7" id="KW-0378">Hydrolase</keyword>
<gene>
    <name evidence="13" type="ORF">AXF42_Ash001982</name>
</gene>
<dbReference type="CDD" id="cd09080">
    <property type="entry name" value="TDP2"/>
    <property type="match status" value="1"/>
</dbReference>
<dbReference type="GO" id="GO:0005737">
    <property type="term" value="C:cytoplasm"/>
    <property type="evidence" value="ECO:0007669"/>
    <property type="project" value="TreeGrafter"/>
</dbReference>
<dbReference type="GO" id="GO:0046872">
    <property type="term" value="F:metal ion binding"/>
    <property type="evidence" value="ECO:0007669"/>
    <property type="project" value="UniProtKB-KW"/>
</dbReference>
<name>A0A2I0ABS7_9ASPA</name>
<dbReference type="Pfam" id="PF03372">
    <property type="entry name" value="Exo_endo_phos"/>
    <property type="match status" value="1"/>
</dbReference>
<reference evidence="13 14" key="1">
    <citation type="journal article" date="2017" name="Nature">
        <title>The Apostasia genome and the evolution of orchids.</title>
        <authorList>
            <person name="Zhang G.Q."/>
            <person name="Liu K.W."/>
            <person name="Li Z."/>
            <person name="Lohaus R."/>
            <person name="Hsiao Y.Y."/>
            <person name="Niu S.C."/>
            <person name="Wang J.Y."/>
            <person name="Lin Y.C."/>
            <person name="Xu Q."/>
            <person name="Chen L.J."/>
            <person name="Yoshida K."/>
            <person name="Fujiwara S."/>
            <person name="Wang Z.W."/>
            <person name="Zhang Y.Q."/>
            <person name="Mitsuda N."/>
            <person name="Wang M."/>
            <person name="Liu G.H."/>
            <person name="Pecoraro L."/>
            <person name="Huang H.X."/>
            <person name="Xiao X.J."/>
            <person name="Lin M."/>
            <person name="Wu X.Y."/>
            <person name="Wu W.L."/>
            <person name="Chen Y.Y."/>
            <person name="Chang S.B."/>
            <person name="Sakamoto S."/>
            <person name="Ohme-Takagi M."/>
            <person name="Yagi M."/>
            <person name="Zeng S.J."/>
            <person name="Shen C.Y."/>
            <person name="Yeh C.M."/>
            <person name="Luo Y.B."/>
            <person name="Tsai W.C."/>
            <person name="Van de Peer Y."/>
            <person name="Liu Z.J."/>
        </authorList>
    </citation>
    <scope>NUCLEOTIDE SEQUENCE [LARGE SCALE GENOMIC DNA]</scope>
    <source>
        <strain evidence="14">cv. Shenzhen</strain>
        <tissue evidence="13">Stem</tissue>
    </source>
</reference>
<evidence type="ECO:0000313" key="14">
    <source>
        <dbReference type="Proteomes" id="UP000236161"/>
    </source>
</evidence>
<dbReference type="SUPFAM" id="SSF56219">
    <property type="entry name" value="DNase I-like"/>
    <property type="match status" value="1"/>
</dbReference>
<dbReference type="AlphaFoldDB" id="A0A2I0ABS7"/>
<keyword evidence="14" id="KW-1185">Reference proteome</keyword>
<keyword evidence="10" id="KW-0539">Nucleus</keyword>
<dbReference type="PANTHER" id="PTHR15822:SF4">
    <property type="entry name" value="TYROSYL-DNA PHOSPHODIESTERASE 2"/>
    <property type="match status" value="1"/>
</dbReference>
<dbReference type="InterPro" id="IPR036691">
    <property type="entry name" value="Endo/exonu/phosph_ase_sf"/>
</dbReference>
<feature type="compositionally biased region" description="Polar residues" evidence="11">
    <location>
        <begin position="1"/>
        <end position="22"/>
    </location>
</feature>
<organism evidence="13 14">
    <name type="scientific">Apostasia shenzhenica</name>
    <dbReference type="NCBI Taxonomy" id="1088818"/>
    <lineage>
        <taxon>Eukaryota</taxon>
        <taxon>Viridiplantae</taxon>
        <taxon>Streptophyta</taxon>
        <taxon>Embryophyta</taxon>
        <taxon>Tracheophyta</taxon>
        <taxon>Spermatophyta</taxon>
        <taxon>Magnoliopsida</taxon>
        <taxon>Liliopsida</taxon>
        <taxon>Asparagales</taxon>
        <taxon>Orchidaceae</taxon>
        <taxon>Apostasioideae</taxon>
        <taxon>Apostasia</taxon>
    </lineage>
</organism>
<accession>A0A2I0ABS7</accession>
<feature type="domain" description="Endonuclease/exonuclease/phosphatase" evidence="12">
    <location>
        <begin position="88"/>
        <end position="328"/>
    </location>
</feature>
<evidence type="ECO:0000256" key="3">
    <source>
        <dbReference type="ARBA" id="ARBA00004322"/>
    </source>
</evidence>
<dbReference type="STRING" id="1088818.A0A2I0ABS7"/>
<comment type="cofactor">
    <cofactor evidence="1">
        <name>Mn(2+)</name>
        <dbReference type="ChEBI" id="CHEBI:29035"/>
    </cofactor>
</comment>
<feature type="region of interest" description="Disordered" evidence="11">
    <location>
        <begin position="1"/>
        <end position="36"/>
    </location>
</feature>
<dbReference type="FunFam" id="3.60.10.10:FF:000058">
    <property type="entry name" value="Tyrosyl-DNA phosphodiesterase 2"/>
    <property type="match status" value="1"/>
</dbReference>
<protein>
    <recommendedName>
        <fullName evidence="12">Endonuclease/exonuclease/phosphatase domain-containing protein</fullName>
    </recommendedName>
</protein>
<dbReference type="EMBL" id="KZ452001">
    <property type="protein sequence ID" value="PKA53001.1"/>
    <property type="molecule type" value="Genomic_DNA"/>
</dbReference>
<keyword evidence="8" id="KW-0460">Magnesium</keyword>
<sequence length="348" mass="39080">MGNSKSSSQYPYSHGNNSNPNQLKKKEAKEEESAKSVAGTPLKIGAAVIGAFWPSALTPTSSNDACTGLYGHQGNDHDHYGSKLIKIMSYNVWSCEDVQLIKRMEAIGQLIQQHKPDVIFFQEVTPNIYEIFQSSQWWSSYNCSVPPKKANRGYFCMLLSKFPVKSFKNRSFNNTKMGRGICEGNLNFGSNSIVVATSHLKSPAPPEMNSAERISQLKEAISNLNYLPNVVFGGDLNWDETYDGPLPLHSAWVDPWKKLRPAEKGWTYDTKANQSLNGHRPLQKRLDRFLCKLRDFDMIAIQMIGMEAIPGISYSHRNKFYPVYPSDHFGLLLTIYEKSIEGAKGVAI</sequence>
<comment type="subcellular location">
    <subcellularLocation>
        <location evidence="3">Nucleus</location>
        <location evidence="3">PML body</location>
    </subcellularLocation>
</comment>
<keyword evidence="4" id="KW-0540">Nuclease</keyword>
<proteinExistence type="predicted"/>
<dbReference type="GO" id="GO:0003697">
    <property type="term" value="F:single-stranded DNA binding"/>
    <property type="evidence" value="ECO:0007669"/>
    <property type="project" value="TreeGrafter"/>
</dbReference>
<dbReference type="PANTHER" id="PTHR15822">
    <property type="entry name" value="TRAF AND TNF RECEPTOR-ASSOCIATED PROTEIN"/>
    <property type="match status" value="1"/>
</dbReference>
<evidence type="ECO:0000256" key="6">
    <source>
        <dbReference type="ARBA" id="ARBA00022763"/>
    </source>
</evidence>
<keyword evidence="5" id="KW-0479">Metal-binding</keyword>
<dbReference type="GO" id="GO:0070260">
    <property type="term" value="F:5'-tyrosyl-DNA phosphodiesterase activity"/>
    <property type="evidence" value="ECO:0007669"/>
    <property type="project" value="TreeGrafter"/>
</dbReference>
<feature type="compositionally biased region" description="Basic and acidic residues" evidence="11">
    <location>
        <begin position="24"/>
        <end position="34"/>
    </location>
</feature>
<dbReference type="Gene3D" id="3.60.10.10">
    <property type="entry name" value="Endonuclease/exonuclease/phosphatase"/>
    <property type="match status" value="1"/>
</dbReference>
<dbReference type="GO" id="GO:0006302">
    <property type="term" value="P:double-strand break repair"/>
    <property type="evidence" value="ECO:0007669"/>
    <property type="project" value="TreeGrafter"/>
</dbReference>
<evidence type="ECO:0000256" key="7">
    <source>
        <dbReference type="ARBA" id="ARBA00022801"/>
    </source>
</evidence>
<evidence type="ECO:0000313" key="13">
    <source>
        <dbReference type="EMBL" id="PKA53001.1"/>
    </source>
</evidence>
<keyword evidence="9" id="KW-0234">DNA repair</keyword>
<dbReference type="GO" id="GO:0004518">
    <property type="term" value="F:nuclease activity"/>
    <property type="evidence" value="ECO:0007669"/>
    <property type="project" value="UniProtKB-KW"/>
</dbReference>
<evidence type="ECO:0000256" key="2">
    <source>
        <dbReference type="ARBA" id="ARBA00001946"/>
    </source>
</evidence>
<evidence type="ECO:0000256" key="4">
    <source>
        <dbReference type="ARBA" id="ARBA00022722"/>
    </source>
</evidence>
<dbReference type="Proteomes" id="UP000236161">
    <property type="component" value="Unassembled WGS sequence"/>
</dbReference>
<dbReference type="InterPro" id="IPR051547">
    <property type="entry name" value="TDP2-like"/>
</dbReference>
<evidence type="ECO:0000256" key="8">
    <source>
        <dbReference type="ARBA" id="ARBA00022842"/>
    </source>
</evidence>
<dbReference type="OrthoDB" id="9975959at2759"/>
<comment type="cofactor">
    <cofactor evidence="2">
        <name>Mg(2+)</name>
        <dbReference type="ChEBI" id="CHEBI:18420"/>
    </cofactor>
</comment>
<dbReference type="InterPro" id="IPR005135">
    <property type="entry name" value="Endo/exonuclease/phosphatase"/>
</dbReference>
<evidence type="ECO:0000256" key="9">
    <source>
        <dbReference type="ARBA" id="ARBA00023204"/>
    </source>
</evidence>
<evidence type="ECO:0000256" key="5">
    <source>
        <dbReference type="ARBA" id="ARBA00022723"/>
    </source>
</evidence>
<evidence type="ECO:0000256" key="11">
    <source>
        <dbReference type="SAM" id="MobiDB-lite"/>
    </source>
</evidence>
<evidence type="ECO:0000256" key="10">
    <source>
        <dbReference type="ARBA" id="ARBA00023242"/>
    </source>
</evidence>